<dbReference type="EMBL" id="QXHD01000004">
    <property type="protein sequence ID" value="NEZ55476.1"/>
    <property type="molecule type" value="Genomic_DNA"/>
</dbReference>
<reference evidence="1 2" key="1">
    <citation type="journal article" date="2020" name="Microb. Ecol.">
        <title>Ecogenomics of the Marine Benthic Filamentous Cyanobacterium Adonisia.</title>
        <authorList>
            <person name="Walter J.M."/>
            <person name="Coutinho F.H."/>
            <person name="Leomil L."/>
            <person name="Hargreaves P.I."/>
            <person name="Campeao M.E."/>
            <person name="Vieira V.V."/>
            <person name="Silva B.S."/>
            <person name="Fistarol G.O."/>
            <person name="Salomon P.S."/>
            <person name="Sawabe T."/>
            <person name="Mino S."/>
            <person name="Hosokawa M."/>
            <person name="Miyashita H."/>
            <person name="Maruyama F."/>
            <person name="van Verk M.C."/>
            <person name="Dutilh B.E."/>
            <person name="Thompson C.C."/>
            <person name="Thompson F.L."/>
        </authorList>
    </citation>
    <scope>NUCLEOTIDE SEQUENCE [LARGE SCALE GENOMIC DNA]</scope>
    <source>
        <strain evidence="1 2">CCMR0081</strain>
    </source>
</reference>
<accession>A0A6M0RGV0</accession>
<evidence type="ECO:0000313" key="1">
    <source>
        <dbReference type="EMBL" id="NEZ55476.1"/>
    </source>
</evidence>
<dbReference type="AlphaFoldDB" id="A0A6M0RGV0"/>
<gene>
    <name evidence="1" type="ORF">DXZ20_07250</name>
</gene>
<dbReference type="Proteomes" id="UP000481033">
    <property type="component" value="Unassembled WGS sequence"/>
</dbReference>
<organism evidence="1 2">
    <name type="scientific">Adonisia turfae CCMR0081</name>
    <dbReference type="NCBI Taxonomy" id="2292702"/>
    <lineage>
        <taxon>Bacteria</taxon>
        <taxon>Bacillati</taxon>
        <taxon>Cyanobacteriota</taxon>
        <taxon>Adonisia</taxon>
        <taxon>Adonisia turfae</taxon>
    </lineage>
</organism>
<keyword evidence="2" id="KW-1185">Reference proteome</keyword>
<name>A0A6M0RGV0_9CYAN</name>
<sequence length="129" mass="14579">MAIPTSAAEFVSPLIQCLDQCPVPSRYDSDGEPIFIASEAMKSHVNDTYYLTLHTPSEEQPENRSEGTWYDEFRATLIIPRKTAPAKGRIESWLEFNLPGWSLYEWQMQDVDCPGSFKGLTGLMTMKVA</sequence>
<comment type="caution">
    <text evidence="1">The sequence shown here is derived from an EMBL/GenBank/DDBJ whole genome shotgun (WGS) entry which is preliminary data.</text>
</comment>
<protein>
    <submittedName>
        <fullName evidence="1">Uncharacterized protein</fullName>
    </submittedName>
</protein>
<dbReference type="RefSeq" id="WP_163697358.1">
    <property type="nucleotide sequence ID" value="NZ_QXHD01000004.1"/>
</dbReference>
<proteinExistence type="predicted"/>
<evidence type="ECO:0000313" key="2">
    <source>
        <dbReference type="Proteomes" id="UP000481033"/>
    </source>
</evidence>